<dbReference type="EMBL" id="LYPB01000049">
    <property type="protein sequence ID" value="OAS21350.1"/>
    <property type="molecule type" value="Genomic_DNA"/>
</dbReference>
<evidence type="ECO:0000259" key="1">
    <source>
        <dbReference type="Pfam" id="PF22007"/>
    </source>
</evidence>
<sequence>MEGEDNAFLTRVSNRNVQNLVWSDQWIVPKPPGHVHILETSAIDELRLAKAKKTLKGYEGIWEIDCSYAPMPINEGNRPYYPMMGLIVDQESNQILGFGLSDKSETPDKIVGLLLDIIEKVHVVPKEIWICSEDLFHYLKQILVAFEIQVYLTSELPSLDEAKEEMMEHLTGGR</sequence>
<accession>A0A198AJU6</accession>
<dbReference type="Pfam" id="PF22007">
    <property type="entry name" value="DUF6930"/>
    <property type="match status" value="1"/>
</dbReference>
<dbReference type="STRING" id="1850517.A8708_31255"/>
<name>A0A198AJU6_9BACL</name>
<keyword evidence="3" id="KW-1185">Reference proteome</keyword>
<dbReference type="RefSeq" id="WP_068662921.1">
    <property type="nucleotide sequence ID" value="NZ_LYPB01000049.1"/>
</dbReference>
<evidence type="ECO:0000313" key="2">
    <source>
        <dbReference type="EMBL" id="OAS21350.1"/>
    </source>
</evidence>
<protein>
    <recommendedName>
        <fullName evidence="1">DUF6930 domain-containing protein</fullName>
    </recommendedName>
</protein>
<organism evidence="2 3">
    <name type="scientific">Paenibacillus oryzisoli</name>
    <dbReference type="NCBI Taxonomy" id="1850517"/>
    <lineage>
        <taxon>Bacteria</taxon>
        <taxon>Bacillati</taxon>
        <taxon>Bacillota</taxon>
        <taxon>Bacilli</taxon>
        <taxon>Bacillales</taxon>
        <taxon>Paenibacillaceae</taxon>
        <taxon>Paenibacillus</taxon>
    </lineage>
</organism>
<comment type="caution">
    <text evidence="2">The sequence shown here is derived from an EMBL/GenBank/DDBJ whole genome shotgun (WGS) entry which is preliminary data.</text>
</comment>
<dbReference type="AlphaFoldDB" id="A0A198AJU6"/>
<dbReference type="Proteomes" id="UP000078454">
    <property type="component" value="Unassembled WGS sequence"/>
</dbReference>
<dbReference type="InterPro" id="IPR054216">
    <property type="entry name" value="DUF6930"/>
</dbReference>
<feature type="domain" description="DUF6930" evidence="1">
    <location>
        <begin position="47"/>
        <end position="167"/>
    </location>
</feature>
<proteinExistence type="predicted"/>
<evidence type="ECO:0000313" key="3">
    <source>
        <dbReference type="Proteomes" id="UP000078454"/>
    </source>
</evidence>
<gene>
    <name evidence="2" type="ORF">A8708_31255</name>
</gene>
<reference evidence="2 3" key="1">
    <citation type="submission" date="2016-05" db="EMBL/GenBank/DDBJ databases">
        <title>Paenibacillus sp. 1ZS3-15 nov., isolated from the rhizosphere soil.</title>
        <authorList>
            <person name="Zhang X.X."/>
            <person name="Zhang J."/>
        </authorList>
    </citation>
    <scope>NUCLEOTIDE SEQUENCE [LARGE SCALE GENOMIC DNA]</scope>
    <source>
        <strain evidence="2 3">1ZS3-15</strain>
    </source>
</reference>